<sequence length="203" mass="20859">MAANWSKSASRACAVRMPFNRRCPSGRAVFMIRKIVDLTLILALSFAAGIEPALAKTLLPIDPMVPSSGEGEHAAGGSSAPRSMNHGASPEQMLTPYSSDATGSDQKSPRSNFSSHSSRGQKPPLTDDLIDGLEMRTGFAGGRNARPTNVGMSSADLGAGGSNLSQSLSDGLYSTSPTQKGRGRSGASGNACLGAISSLQCGE</sequence>
<organism evidence="2 3">
    <name type="scientific">Paraburkholderia sediminicola</name>
    <dbReference type="NCBI Taxonomy" id="458836"/>
    <lineage>
        <taxon>Bacteria</taxon>
        <taxon>Pseudomonadati</taxon>
        <taxon>Pseudomonadota</taxon>
        <taxon>Betaproteobacteria</taxon>
        <taxon>Burkholderiales</taxon>
        <taxon>Burkholderiaceae</taxon>
        <taxon>Paraburkholderia</taxon>
    </lineage>
</organism>
<evidence type="ECO:0000256" key="1">
    <source>
        <dbReference type="SAM" id="MobiDB-lite"/>
    </source>
</evidence>
<protein>
    <submittedName>
        <fullName evidence="2">Uncharacterized protein</fullName>
    </submittedName>
</protein>
<evidence type="ECO:0000313" key="3">
    <source>
        <dbReference type="Proteomes" id="UP000494255"/>
    </source>
</evidence>
<feature type="compositionally biased region" description="Low complexity" evidence="1">
    <location>
        <begin position="109"/>
        <end position="118"/>
    </location>
</feature>
<keyword evidence="3" id="KW-1185">Reference proteome</keyword>
<name>A0A6J5A2R5_9BURK</name>
<accession>A0A6J5A2R5</accession>
<dbReference type="AlphaFoldDB" id="A0A6J5A2R5"/>
<proteinExistence type="predicted"/>
<reference evidence="2 3" key="1">
    <citation type="submission" date="2020-04" db="EMBL/GenBank/DDBJ databases">
        <authorList>
            <person name="De Canck E."/>
        </authorList>
    </citation>
    <scope>NUCLEOTIDE SEQUENCE [LARGE SCALE GENOMIC DNA]</scope>
    <source>
        <strain evidence="2 3">LMG 24238</strain>
    </source>
</reference>
<feature type="compositionally biased region" description="Polar residues" evidence="1">
    <location>
        <begin position="95"/>
        <end position="106"/>
    </location>
</feature>
<dbReference type="EMBL" id="CADIKC010000001">
    <property type="protein sequence ID" value="CAB3646116.1"/>
    <property type="molecule type" value="Genomic_DNA"/>
</dbReference>
<gene>
    <name evidence="2" type="ORF">LMG24238_00745</name>
</gene>
<feature type="compositionally biased region" description="Polar residues" evidence="1">
    <location>
        <begin position="162"/>
        <end position="179"/>
    </location>
</feature>
<feature type="region of interest" description="Disordered" evidence="1">
    <location>
        <begin position="67"/>
        <end position="190"/>
    </location>
</feature>
<dbReference type="Proteomes" id="UP000494255">
    <property type="component" value="Unassembled WGS sequence"/>
</dbReference>
<evidence type="ECO:0000313" key="2">
    <source>
        <dbReference type="EMBL" id="CAB3646116.1"/>
    </source>
</evidence>